<gene>
    <name evidence="1" type="ORF">FZD51_09130</name>
</gene>
<evidence type="ECO:0000313" key="1">
    <source>
        <dbReference type="EMBL" id="TYS49362.1"/>
    </source>
</evidence>
<dbReference type="PANTHER" id="PTHR34796:SF1">
    <property type="entry name" value="EXPRESSED PROTEIN"/>
    <property type="match status" value="1"/>
</dbReference>
<dbReference type="PANTHER" id="PTHR34796">
    <property type="entry name" value="EXPRESSED PROTEIN"/>
    <property type="match status" value="1"/>
</dbReference>
<dbReference type="EMBL" id="VTER01000004">
    <property type="protein sequence ID" value="TYS49362.1"/>
    <property type="molecule type" value="Genomic_DNA"/>
</dbReference>
<protein>
    <submittedName>
        <fullName evidence="1">DUF309 domain-containing protein</fullName>
    </submittedName>
</protein>
<dbReference type="Pfam" id="PF03745">
    <property type="entry name" value="DUF309"/>
    <property type="match status" value="1"/>
</dbReference>
<sequence length="173" mass="20085">MYPEEYIQYLVHFHADRDYFECHEVLEEYWKEADPRNKDSVWVGLILFAVSAYHHRRGNFKGAERTLRKSRSILDKVPLQLKELGISAREFTLLISGRLEGIAKGEPYSSPFIPLADQELARLCIRKAESLGLVWGSPSDLSDRMLIHRHSMRDRTDVILERNAALDARNDTE</sequence>
<accession>A0A5D4RJ10</accession>
<dbReference type="InterPro" id="IPR005500">
    <property type="entry name" value="DUF309"/>
</dbReference>
<dbReference type="SUPFAM" id="SSF140663">
    <property type="entry name" value="TTHA0068-like"/>
    <property type="match status" value="1"/>
</dbReference>
<name>A0A5D4RJ10_9BACI</name>
<organism evidence="1 2">
    <name type="scientific">Bacillus infantis</name>
    <dbReference type="NCBI Taxonomy" id="324767"/>
    <lineage>
        <taxon>Bacteria</taxon>
        <taxon>Bacillati</taxon>
        <taxon>Bacillota</taxon>
        <taxon>Bacilli</taxon>
        <taxon>Bacillales</taxon>
        <taxon>Bacillaceae</taxon>
        <taxon>Bacillus</taxon>
    </lineage>
</organism>
<evidence type="ECO:0000313" key="2">
    <source>
        <dbReference type="Proteomes" id="UP000322139"/>
    </source>
</evidence>
<comment type="caution">
    <text evidence="1">The sequence shown here is derived from an EMBL/GenBank/DDBJ whole genome shotgun (WGS) entry which is preliminary data.</text>
</comment>
<dbReference type="InterPro" id="IPR023203">
    <property type="entry name" value="TTHA0068_sf"/>
</dbReference>
<reference evidence="1 2" key="1">
    <citation type="submission" date="2019-08" db="EMBL/GenBank/DDBJ databases">
        <title>Bacillus genomes from the desert of Cuatro Cienegas, Coahuila.</title>
        <authorList>
            <person name="Olmedo-Alvarez G."/>
        </authorList>
    </citation>
    <scope>NUCLEOTIDE SEQUENCE [LARGE SCALE GENOMIC DNA]</scope>
    <source>
        <strain evidence="1 2">CH446_14T</strain>
    </source>
</reference>
<dbReference type="Proteomes" id="UP000322139">
    <property type="component" value="Unassembled WGS sequence"/>
</dbReference>
<dbReference type="RefSeq" id="WP_148974478.1">
    <property type="nucleotide sequence ID" value="NZ_JBNIKT010000044.1"/>
</dbReference>
<proteinExistence type="predicted"/>
<dbReference type="Gene3D" id="1.10.3450.10">
    <property type="entry name" value="TTHA0068-like"/>
    <property type="match status" value="1"/>
</dbReference>
<dbReference type="AlphaFoldDB" id="A0A5D4RJ10"/>